<evidence type="ECO:0000256" key="5">
    <source>
        <dbReference type="HAMAP-Rule" id="MF_00045"/>
    </source>
</evidence>
<dbReference type="InterPro" id="IPR012337">
    <property type="entry name" value="RNaseH-like_sf"/>
</dbReference>
<feature type="active site" evidence="5">
    <location>
        <position position="128"/>
    </location>
</feature>
<dbReference type="Proteomes" id="UP001589628">
    <property type="component" value="Unassembled WGS sequence"/>
</dbReference>
<dbReference type="InterPro" id="IPR036397">
    <property type="entry name" value="RNaseH_sf"/>
</dbReference>
<dbReference type="PANTHER" id="PTHR11046">
    <property type="entry name" value="OLIGORIBONUCLEASE, MITOCHONDRIAL"/>
    <property type="match status" value="1"/>
</dbReference>
<reference evidence="7 8" key="1">
    <citation type="submission" date="2024-09" db="EMBL/GenBank/DDBJ databases">
        <authorList>
            <person name="Sun Q."/>
            <person name="Mori K."/>
        </authorList>
    </citation>
    <scope>NUCLEOTIDE SEQUENCE [LARGE SCALE GENOMIC DNA]</scope>
    <source>
        <strain evidence="7 8">ATCC 51285</strain>
    </source>
</reference>
<dbReference type="SUPFAM" id="SSF53098">
    <property type="entry name" value="Ribonuclease H-like"/>
    <property type="match status" value="1"/>
</dbReference>
<keyword evidence="3 5" id="KW-0378">Hydrolase</keyword>
<name>A0ABV5ZB53_9GAMM</name>
<evidence type="ECO:0000256" key="3">
    <source>
        <dbReference type="ARBA" id="ARBA00022801"/>
    </source>
</evidence>
<dbReference type="EC" id="3.1.-.-" evidence="5"/>
<comment type="similarity">
    <text evidence="1 5">Belongs to the oligoribonuclease family.</text>
</comment>
<dbReference type="NCBIfam" id="NF003765">
    <property type="entry name" value="PRK05359.1"/>
    <property type="match status" value="1"/>
</dbReference>
<evidence type="ECO:0000256" key="4">
    <source>
        <dbReference type="ARBA" id="ARBA00022839"/>
    </source>
</evidence>
<dbReference type="EMBL" id="JBHLZN010000002">
    <property type="protein sequence ID" value="MFB9886512.1"/>
    <property type="molecule type" value="Genomic_DNA"/>
</dbReference>
<sequence length="186" mass="21166">MAADNLLVWMDLEMTGLNPDVDRILELAVIITDQDLNVVVEGPVWAVHQPPEVLAAMDEWCTRTHGESGLTARVEASRISEAQLEQELLAFLQQHVTQGSSPLCGNSIWQDRRFIAKYLPQVDTWLHYRLIDVSTLKELAKRWQPQLPAGFKKTGAHLALADIQESIAELRYYRQNWLLPQEPQGE</sequence>
<dbReference type="PANTHER" id="PTHR11046:SF0">
    <property type="entry name" value="OLIGORIBONUCLEASE, MITOCHONDRIAL"/>
    <property type="match status" value="1"/>
</dbReference>
<dbReference type="HAMAP" id="MF_00045">
    <property type="entry name" value="Oligoribonuclease"/>
    <property type="match status" value="1"/>
</dbReference>
<comment type="function">
    <text evidence="5">3'-to-5' exoribonuclease specific for small oligoribonucleotides.</text>
</comment>
<evidence type="ECO:0000256" key="2">
    <source>
        <dbReference type="ARBA" id="ARBA00022722"/>
    </source>
</evidence>
<proteinExistence type="inferred from homology"/>
<protein>
    <recommendedName>
        <fullName evidence="5">Oligoribonuclease</fullName>
        <ecNumber evidence="5">3.1.-.-</ecNumber>
    </recommendedName>
</protein>
<evidence type="ECO:0000259" key="6">
    <source>
        <dbReference type="SMART" id="SM00479"/>
    </source>
</evidence>
<evidence type="ECO:0000313" key="8">
    <source>
        <dbReference type="Proteomes" id="UP001589628"/>
    </source>
</evidence>
<keyword evidence="5" id="KW-0963">Cytoplasm</keyword>
<evidence type="ECO:0000313" key="7">
    <source>
        <dbReference type="EMBL" id="MFB9886512.1"/>
    </source>
</evidence>
<dbReference type="RefSeq" id="WP_027311948.1">
    <property type="nucleotide sequence ID" value="NZ_JAUESS010000003.1"/>
</dbReference>
<dbReference type="GO" id="GO:0016787">
    <property type="term" value="F:hydrolase activity"/>
    <property type="evidence" value="ECO:0007669"/>
    <property type="project" value="UniProtKB-KW"/>
</dbReference>
<dbReference type="CDD" id="cd06135">
    <property type="entry name" value="Orn"/>
    <property type="match status" value="1"/>
</dbReference>
<dbReference type="Pfam" id="PF00929">
    <property type="entry name" value="RNase_T"/>
    <property type="match status" value="1"/>
</dbReference>
<organism evidence="7 8">
    <name type="scientific">Balneatrix alpica</name>
    <dbReference type="NCBI Taxonomy" id="75684"/>
    <lineage>
        <taxon>Bacteria</taxon>
        <taxon>Pseudomonadati</taxon>
        <taxon>Pseudomonadota</taxon>
        <taxon>Gammaproteobacteria</taxon>
        <taxon>Oceanospirillales</taxon>
        <taxon>Balneatrichaceae</taxon>
        <taxon>Balneatrix</taxon>
    </lineage>
</organism>
<accession>A0ABV5ZB53</accession>
<keyword evidence="4 5" id="KW-0269">Exonuclease</keyword>
<dbReference type="InterPro" id="IPR022894">
    <property type="entry name" value="Oligoribonuclease"/>
</dbReference>
<keyword evidence="8" id="KW-1185">Reference proteome</keyword>
<keyword evidence="2 5" id="KW-0540">Nuclease</keyword>
<dbReference type="Gene3D" id="3.30.420.10">
    <property type="entry name" value="Ribonuclease H-like superfamily/Ribonuclease H"/>
    <property type="match status" value="1"/>
</dbReference>
<dbReference type="InterPro" id="IPR013520">
    <property type="entry name" value="Ribonucl_H"/>
</dbReference>
<comment type="caution">
    <text evidence="7">The sequence shown here is derived from an EMBL/GenBank/DDBJ whole genome shotgun (WGS) entry which is preliminary data.</text>
</comment>
<evidence type="ECO:0000256" key="1">
    <source>
        <dbReference type="ARBA" id="ARBA00009921"/>
    </source>
</evidence>
<comment type="subcellular location">
    <subcellularLocation>
        <location evidence="5">Cytoplasm</location>
    </subcellularLocation>
</comment>
<gene>
    <name evidence="5 7" type="primary">orn</name>
    <name evidence="7" type="ORF">ACFFLH_08830</name>
</gene>
<dbReference type="SMART" id="SM00479">
    <property type="entry name" value="EXOIII"/>
    <property type="match status" value="1"/>
</dbReference>
<feature type="domain" description="Exonuclease" evidence="6">
    <location>
        <begin position="6"/>
        <end position="179"/>
    </location>
</feature>